<dbReference type="CDD" id="cd06170">
    <property type="entry name" value="LuxR_C_like"/>
    <property type="match status" value="1"/>
</dbReference>
<name>A0A645IX29_9ZZZZ</name>
<comment type="caution">
    <text evidence="5">The sequence shown here is derived from an EMBL/GenBank/DDBJ whole genome shotgun (WGS) entry which is preliminary data.</text>
</comment>
<keyword evidence="1" id="KW-0805">Transcription regulation</keyword>
<dbReference type="InterPro" id="IPR011006">
    <property type="entry name" value="CheY-like_superfamily"/>
</dbReference>
<feature type="domain" description="HTH luxR-type" evidence="4">
    <location>
        <begin position="63"/>
        <end position="128"/>
    </location>
</feature>
<dbReference type="EMBL" id="VSSQ01124624">
    <property type="protein sequence ID" value="MPN55412.1"/>
    <property type="molecule type" value="Genomic_DNA"/>
</dbReference>
<gene>
    <name evidence="5" type="primary">nreC_39</name>
    <name evidence="5" type="ORF">SDC9_203094</name>
</gene>
<dbReference type="GO" id="GO:0003677">
    <property type="term" value="F:DNA binding"/>
    <property type="evidence" value="ECO:0007669"/>
    <property type="project" value="UniProtKB-KW"/>
</dbReference>
<keyword evidence="3" id="KW-0804">Transcription</keyword>
<proteinExistence type="predicted"/>
<dbReference type="PANTHER" id="PTHR44688">
    <property type="entry name" value="DNA-BINDING TRANSCRIPTIONAL ACTIVATOR DEVR_DOSR"/>
    <property type="match status" value="1"/>
</dbReference>
<dbReference type="InterPro" id="IPR036388">
    <property type="entry name" value="WH-like_DNA-bd_sf"/>
</dbReference>
<protein>
    <submittedName>
        <fullName evidence="5">Oxygen regulatory protein NreC</fullName>
    </submittedName>
</protein>
<accession>A0A645IX29</accession>
<dbReference type="GO" id="GO:0006355">
    <property type="term" value="P:regulation of DNA-templated transcription"/>
    <property type="evidence" value="ECO:0007669"/>
    <property type="project" value="InterPro"/>
</dbReference>
<dbReference type="PRINTS" id="PR00038">
    <property type="entry name" value="HTHLUXR"/>
</dbReference>
<dbReference type="InterPro" id="IPR000792">
    <property type="entry name" value="Tscrpt_reg_LuxR_C"/>
</dbReference>
<dbReference type="PROSITE" id="PS50043">
    <property type="entry name" value="HTH_LUXR_2"/>
    <property type="match status" value="1"/>
</dbReference>
<dbReference type="Pfam" id="PF00196">
    <property type="entry name" value="GerE"/>
    <property type="match status" value="1"/>
</dbReference>
<evidence type="ECO:0000256" key="1">
    <source>
        <dbReference type="ARBA" id="ARBA00023015"/>
    </source>
</evidence>
<dbReference type="Gene3D" id="1.10.10.10">
    <property type="entry name" value="Winged helix-like DNA-binding domain superfamily/Winged helix DNA-binding domain"/>
    <property type="match status" value="1"/>
</dbReference>
<dbReference type="PANTHER" id="PTHR44688:SF16">
    <property type="entry name" value="DNA-BINDING TRANSCRIPTIONAL ACTIVATOR DEVR_DOSR"/>
    <property type="match status" value="1"/>
</dbReference>
<dbReference type="SMART" id="SM00421">
    <property type="entry name" value="HTH_LUXR"/>
    <property type="match status" value="1"/>
</dbReference>
<evidence type="ECO:0000256" key="3">
    <source>
        <dbReference type="ARBA" id="ARBA00023163"/>
    </source>
</evidence>
<dbReference type="SUPFAM" id="SSF46894">
    <property type="entry name" value="C-terminal effector domain of the bipartite response regulators"/>
    <property type="match status" value="1"/>
</dbReference>
<dbReference type="SUPFAM" id="SSF52172">
    <property type="entry name" value="CheY-like"/>
    <property type="match status" value="1"/>
</dbReference>
<evidence type="ECO:0000313" key="5">
    <source>
        <dbReference type="EMBL" id="MPN55412.1"/>
    </source>
</evidence>
<dbReference type="InterPro" id="IPR016032">
    <property type="entry name" value="Sig_transdc_resp-reg_C-effctor"/>
</dbReference>
<evidence type="ECO:0000259" key="4">
    <source>
        <dbReference type="PROSITE" id="PS50043"/>
    </source>
</evidence>
<reference evidence="5" key="1">
    <citation type="submission" date="2019-08" db="EMBL/GenBank/DDBJ databases">
        <authorList>
            <person name="Kucharzyk K."/>
            <person name="Murdoch R.W."/>
            <person name="Higgins S."/>
            <person name="Loffler F."/>
        </authorList>
    </citation>
    <scope>NUCLEOTIDE SEQUENCE</scope>
</reference>
<keyword evidence="2" id="KW-0238">DNA-binding</keyword>
<dbReference type="Gene3D" id="3.40.50.2300">
    <property type="match status" value="1"/>
</dbReference>
<evidence type="ECO:0000256" key="2">
    <source>
        <dbReference type="ARBA" id="ARBA00023125"/>
    </source>
</evidence>
<organism evidence="5">
    <name type="scientific">bioreactor metagenome</name>
    <dbReference type="NCBI Taxonomy" id="1076179"/>
    <lineage>
        <taxon>unclassified sequences</taxon>
        <taxon>metagenomes</taxon>
        <taxon>ecological metagenomes</taxon>
    </lineage>
</organism>
<dbReference type="AlphaFoldDB" id="A0A645IX29"/>
<dbReference type="PROSITE" id="PS00622">
    <property type="entry name" value="HTH_LUXR_1"/>
    <property type="match status" value="1"/>
</dbReference>
<sequence length="135" mass="15221">MYADRNFISEMFKAGAKGFLLKDCASSELVEAVKTVYNDRVYLGPSVSDIVAKMYIHFVQQGSSPNEEKLTTREREVLMYLAEGKTNREIADLLHVSIKTVGTHRQNLMRKLGLETIADLVKYAIRKGLVSPSQH</sequence>